<dbReference type="InterPro" id="IPR037446">
    <property type="entry name" value="His_Pase_VIP1"/>
</dbReference>
<dbReference type="Gene3D" id="3.40.50.11950">
    <property type="match status" value="1"/>
</dbReference>
<evidence type="ECO:0000256" key="5">
    <source>
        <dbReference type="ARBA" id="ARBA00022490"/>
    </source>
</evidence>
<comment type="similarity">
    <text evidence="3 16">Belongs to the histidine acid phosphatase family. VIP1 subfamily.</text>
</comment>
<dbReference type="SUPFAM" id="SSF53254">
    <property type="entry name" value="Phosphoglycerate mutase-like"/>
    <property type="match status" value="1"/>
</dbReference>
<evidence type="ECO:0000256" key="13">
    <source>
        <dbReference type="ARBA" id="ARBA00034629"/>
    </source>
</evidence>
<keyword evidence="20" id="KW-1185">Reference proteome</keyword>
<proteinExistence type="inferred from homology"/>
<feature type="region of interest" description="Disordered" evidence="17">
    <location>
        <begin position="727"/>
        <end position="746"/>
    </location>
</feature>
<feature type="compositionally biased region" description="Polar residues" evidence="17">
    <location>
        <begin position="539"/>
        <end position="548"/>
    </location>
</feature>
<sequence>MSDGAPWPGHALGDAPPAAGVAGAAAASNVDAADSLHSMLRAHSQTHAEMARRARMAQRDTLSPAVRAEWRLDRPSITPTIRRNSSAPSLRTLDDGLPKIVIGICAMDKKATSKQMNHIVERLLRYGEFDVIVFGDETILTQPVEEWPLCDCLLCWHSDGFPLKKAQQYAVLRKPYLVNDVMAQDTLLDRRRVYRTLMDSGIPVPQHIIVDRDNLPAGQTDPEGFVEHEDYVELKGLRICKPFVEKPASGEDHNVYIYYPHSMGGGVKRLFRKVDNRSGDYDASDPGNVRRTGSFIYEEFLTTGGTDVKVYTVGPRYAHAEARKSPVVDGKVVRTADGKEQRFPVLLTPQEKEIARMVVLAFGQRVCGFDLLRSERGRSYVCDVNGWSFVKNSHKYYDDAAGILRMVILSAIQPHRLLAAPQPLPQHPCGDMGSEAMEGSQHGMHYNMSMDDMRSQAAGEEDKPEGELRCVLAVIRHGDRTPKQKMKMKVTQEPLLALLHKYLDSKGKQAKLKSPVELQDLLDATRMLLDELETKQRAATDNVSSGSPQLGVDPDTDELREKFRIMKTVLEQGGQFAGINRKVQLKPLRWSTPEEGSGEQPRCVEALLILKHGGVLTHAGRQQAETLGNLFRNVMYPPSAGGGLLRLHSTYRHDLKIYSSDEGRVQTSAAAFTKGLLDLEGSALTPILVSLVKKDAGLLDAFGKGASADIQLAKEELYAQMTWDPATSTSMHSEPQLTTPLVSPPLSPKLEPGVLPPGMRPLRSAGPSEDGNGASLRLTGRLGSCNSMSSADASVTARTTAESPLDTYTLDAEPMPGASNIAGRPHIFPMPENPLALLRQLHELLKLLVDQLRQKCLEEPRSDDRPRGYSALTQDPKECVQEEGKPCSGEKLLLMFDRWRKLAKAFYSEKKKQFDISKVPDIYDAAKYDAIHNQRLGLELRPVYATARALAAAVIPNEYGIHPAGKLRIGSMICSQLLGKLLADLASMREESVQTAGLQHSDSSMQYDAMTDLRNMAVSGNGPSRDAPSNGQEVEGGVEGASNQEEVVGTGPEDVLLFSALRPKPDDGEDDAVLHRLCPTYAQDINSPFRHVRTRIYFTSESHMHSLLNVLRFCQLGHEGEAPLLGEDGQGVLHDCRELDYMTHIVLRMFENVTLPLDDPNRFRLETLFSPGAAYDPTEVIPAKKDHVLPVAPRVPLHPEGANGVALARAEELLKPLSKPFKRQGDPYALRSTMLSSQQSEVAVSAAVGAEGELYTQLT</sequence>
<reference evidence="19" key="2">
    <citation type="submission" date="2020-11" db="EMBL/GenBank/DDBJ databases">
        <authorList>
            <person name="Cecchin M."/>
            <person name="Marcolungo L."/>
            <person name="Rossato M."/>
            <person name="Girolomoni L."/>
            <person name="Cosentino E."/>
            <person name="Cuine S."/>
            <person name="Li-Beisson Y."/>
            <person name="Delledonne M."/>
            <person name="Ballottari M."/>
        </authorList>
    </citation>
    <scope>NUCLEOTIDE SEQUENCE</scope>
    <source>
        <strain evidence="19">211/11P</strain>
        <tissue evidence="19">Whole cell</tissue>
    </source>
</reference>
<dbReference type="GO" id="GO:0005524">
    <property type="term" value="F:ATP binding"/>
    <property type="evidence" value="ECO:0007669"/>
    <property type="project" value="UniProtKB-UniRule"/>
</dbReference>
<dbReference type="InterPro" id="IPR011761">
    <property type="entry name" value="ATP-grasp"/>
</dbReference>
<evidence type="ECO:0000256" key="6">
    <source>
        <dbReference type="ARBA" id="ARBA00022553"/>
    </source>
</evidence>
<dbReference type="AlphaFoldDB" id="A0A9D4TZ22"/>
<dbReference type="GO" id="GO:0006020">
    <property type="term" value="P:inositol metabolic process"/>
    <property type="evidence" value="ECO:0007669"/>
    <property type="project" value="TreeGrafter"/>
</dbReference>
<dbReference type="InterPro" id="IPR000560">
    <property type="entry name" value="His_Pase_clade-2"/>
</dbReference>
<keyword evidence="7 16" id="KW-0808">Transferase</keyword>
<dbReference type="EMBL" id="SIDB01000001">
    <property type="protein sequence ID" value="KAI3438574.1"/>
    <property type="molecule type" value="Genomic_DNA"/>
</dbReference>
<evidence type="ECO:0000313" key="20">
    <source>
        <dbReference type="Proteomes" id="UP001055712"/>
    </source>
</evidence>
<evidence type="ECO:0000256" key="12">
    <source>
        <dbReference type="ARBA" id="ARBA00033696"/>
    </source>
</evidence>
<dbReference type="InterPro" id="IPR033379">
    <property type="entry name" value="Acid_Pase_AS"/>
</dbReference>
<dbReference type="InterPro" id="IPR040557">
    <property type="entry name" value="VIP1_N"/>
</dbReference>
<comment type="catalytic activity">
    <reaction evidence="12">
        <text>5-diphospho-1D-myo-inositol 1,2,3,4,6-pentakisphosphate + ATP + H(+) = 1,5-bis(diphospho)-1D-myo-inositol 2,3,4,6-tetrakisphosphate + ADP</text>
        <dbReference type="Rhea" id="RHEA:10276"/>
        <dbReference type="ChEBI" id="CHEBI:15378"/>
        <dbReference type="ChEBI" id="CHEBI:30616"/>
        <dbReference type="ChEBI" id="CHEBI:58628"/>
        <dbReference type="ChEBI" id="CHEBI:77983"/>
        <dbReference type="ChEBI" id="CHEBI:456216"/>
        <dbReference type="EC" id="2.7.4.24"/>
    </reaction>
    <physiologicalReaction direction="left-to-right" evidence="12">
        <dbReference type="Rhea" id="RHEA:10277"/>
    </physiologicalReaction>
</comment>
<evidence type="ECO:0000259" key="18">
    <source>
        <dbReference type="PROSITE" id="PS50975"/>
    </source>
</evidence>
<dbReference type="FunFam" id="3.30.470.20:FF:000036">
    <property type="entry name" value="Inositol hexakisphosphate and diphosphoinositol-pentakisphosphate kinase"/>
    <property type="match status" value="1"/>
</dbReference>
<evidence type="ECO:0000313" key="19">
    <source>
        <dbReference type="EMBL" id="KAI3438574.1"/>
    </source>
</evidence>
<comment type="catalytic activity">
    <reaction evidence="13">
        <text>1D-myo-inositol hexakisphosphate + ATP = 1-diphospho-1D-myo-inositol 2,3,4,5,6-pentakisphosphate + ADP</text>
        <dbReference type="Rhea" id="RHEA:37459"/>
        <dbReference type="ChEBI" id="CHEBI:30616"/>
        <dbReference type="ChEBI" id="CHEBI:58130"/>
        <dbReference type="ChEBI" id="CHEBI:74946"/>
        <dbReference type="ChEBI" id="CHEBI:456216"/>
        <dbReference type="EC" id="2.7.4.24"/>
    </reaction>
    <physiologicalReaction direction="left-to-right" evidence="13">
        <dbReference type="Rhea" id="RHEA:37460"/>
    </physiologicalReaction>
</comment>
<name>A0A9D4TZ22_CHLVU</name>
<accession>A0A9D4TZ22</accession>
<evidence type="ECO:0000256" key="1">
    <source>
        <dbReference type="ARBA" id="ARBA00004245"/>
    </source>
</evidence>
<keyword evidence="6" id="KW-0597">Phosphoprotein</keyword>
<feature type="domain" description="ATP-grasp" evidence="18">
    <location>
        <begin position="194"/>
        <end position="414"/>
    </location>
</feature>
<dbReference type="PANTHER" id="PTHR12750">
    <property type="entry name" value="DIPHOSPHOINOSITOL PENTAKISPHOSPHATE KINASE"/>
    <property type="match status" value="1"/>
</dbReference>
<evidence type="ECO:0000256" key="17">
    <source>
        <dbReference type="SAM" id="MobiDB-lite"/>
    </source>
</evidence>
<dbReference type="FunFam" id="3.40.50.11950:FF:000002">
    <property type="entry name" value="Inositol hexakisphosphate and diphosphoinositol-pentakisphosphate kinase"/>
    <property type="match status" value="1"/>
</dbReference>
<evidence type="ECO:0000256" key="2">
    <source>
        <dbReference type="ARBA" id="ARBA00004514"/>
    </source>
</evidence>
<feature type="region of interest" description="Disordered" evidence="17">
    <location>
        <begin position="1018"/>
        <end position="1045"/>
    </location>
</feature>
<dbReference type="SUPFAM" id="SSF56059">
    <property type="entry name" value="Glutathione synthetase ATP-binding domain-like"/>
    <property type="match status" value="1"/>
</dbReference>
<evidence type="ECO:0000256" key="3">
    <source>
        <dbReference type="ARBA" id="ARBA00005609"/>
    </source>
</evidence>
<dbReference type="Gene3D" id="3.30.470.20">
    <property type="entry name" value="ATP-grasp fold, B domain"/>
    <property type="match status" value="1"/>
</dbReference>
<dbReference type="Pfam" id="PF18086">
    <property type="entry name" value="PPIP5K2_N"/>
    <property type="match status" value="1"/>
</dbReference>
<feature type="region of interest" description="Disordered" evidence="17">
    <location>
        <begin position="536"/>
        <end position="555"/>
    </location>
</feature>
<dbReference type="GO" id="GO:0005829">
    <property type="term" value="C:cytosol"/>
    <property type="evidence" value="ECO:0007669"/>
    <property type="project" value="UniProtKB-SubCell"/>
</dbReference>
<keyword evidence="5 16" id="KW-0963">Cytoplasm</keyword>
<dbReference type="PROSITE" id="PS50975">
    <property type="entry name" value="ATP_GRASP"/>
    <property type="match status" value="1"/>
</dbReference>
<dbReference type="GO" id="GO:0052723">
    <property type="term" value="F:inositol hexakisphosphate 1-kinase activity"/>
    <property type="evidence" value="ECO:0007669"/>
    <property type="project" value="UniProtKB-ARBA"/>
</dbReference>
<evidence type="ECO:0000256" key="16">
    <source>
        <dbReference type="RuleBase" id="RU365032"/>
    </source>
</evidence>
<dbReference type="InterPro" id="IPR029033">
    <property type="entry name" value="His_PPase_superfam"/>
</dbReference>
<dbReference type="GO" id="GO:0046872">
    <property type="term" value="F:metal ion binding"/>
    <property type="evidence" value="ECO:0007669"/>
    <property type="project" value="InterPro"/>
</dbReference>
<dbReference type="GO" id="GO:0005856">
    <property type="term" value="C:cytoskeleton"/>
    <property type="evidence" value="ECO:0007669"/>
    <property type="project" value="UniProtKB-SubCell"/>
</dbReference>
<evidence type="ECO:0000256" key="7">
    <source>
        <dbReference type="ARBA" id="ARBA00022679"/>
    </source>
</evidence>
<evidence type="ECO:0000256" key="15">
    <source>
        <dbReference type="PROSITE-ProRule" id="PRU00409"/>
    </source>
</evidence>
<dbReference type="Pfam" id="PF00328">
    <property type="entry name" value="His_Phos_2"/>
    <property type="match status" value="2"/>
</dbReference>
<evidence type="ECO:0000256" key="9">
    <source>
        <dbReference type="ARBA" id="ARBA00022777"/>
    </source>
</evidence>
<dbReference type="EC" id="2.7.4.24" evidence="4 16"/>
<evidence type="ECO:0000256" key="11">
    <source>
        <dbReference type="ARBA" id="ARBA00023212"/>
    </source>
</evidence>
<dbReference type="GO" id="GO:0033857">
    <property type="term" value="F:5-diphosphoinositol pentakisphosphate 1-kinase activity"/>
    <property type="evidence" value="ECO:0007669"/>
    <property type="project" value="TreeGrafter"/>
</dbReference>
<keyword evidence="9 16" id="KW-0418">Kinase</keyword>
<evidence type="ECO:0000256" key="14">
    <source>
        <dbReference type="ARBA" id="ARBA00071668"/>
    </source>
</evidence>
<dbReference type="OrthoDB" id="18042at2759"/>
<gene>
    <name evidence="19" type="ORF">D9Q98_001000</name>
</gene>
<evidence type="ECO:0000256" key="4">
    <source>
        <dbReference type="ARBA" id="ARBA00012893"/>
    </source>
</evidence>
<dbReference type="Proteomes" id="UP001055712">
    <property type="component" value="Unassembled WGS sequence"/>
</dbReference>
<dbReference type="PROSITE" id="PS00616">
    <property type="entry name" value="HIS_ACID_PHOSPHAT_1"/>
    <property type="match status" value="1"/>
</dbReference>
<comment type="function">
    <text evidence="16">Bifunctional inositol kinase that acts in concert with the IP6K kinases to synthesize the diphosphate group-containing inositol pyrophosphates diphosphoinositol pentakisphosphate, PP-InsP5, and bis-diphosphoinositol tetrakisphosphate, (PP)2-InsP4. PP-InsP5 and (PP)2-InsP4, also respectively called InsP7 and InsP8, may regulate a variety of cellular processes, including apoptosis, vesicle trafficking, cytoskeletal dynamics, and exocytosis. Phosphorylates inositol hexakisphosphate (InsP6).</text>
</comment>
<dbReference type="PANTHER" id="PTHR12750:SF9">
    <property type="entry name" value="INOSITOL HEXAKISPHOSPHATE AND DIPHOSPHOINOSITOL-PENTAKISPHOSPHATE KINASE"/>
    <property type="match status" value="1"/>
</dbReference>
<comment type="subcellular location">
    <subcellularLocation>
        <location evidence="1">Cytoplasm</location>
        <location evidence="1">Cytoskeleton</location>
    </subcellularLocation>
    <subcellularLocation>
        <location evidence="2 16">Cytoplasm</location>
        <location evidence="2 16">Cytosol</location>
    </subcellularLocation>
</comment>
<keyword evidence="8 15" id="KW-0547">Nucleotide-binding</keyword>
<dbReference type="CDD" id="cd07061">
    <property type="entry name" value="HP_HAP_like"/>
    <property type="match status" value="1"/>
</dbReference>
<dbReference type="GO" id="GO:0032958">
    <property type="term" value="P:inositol phosphate biosynthetic process"/>
    <property type="evidence" value="ECO:0007669"/>
    <property type="project" value="TreeGrafter"/>
</dbReference>
<protein>
    <recommendedName>
        <fullName evidence="14 16">Inositol hexakisphosphate and diphosphoinositol-pentakisphosphate kinase</fullName>
        <ecNumber evidence="4 16">2.7.4.24</ecNumber>
    </recommendedName>
</protein>
<keyword evidence="11" id="KW-0206">Cytoskeleton</keyword>
<comment type="caution">
    <text evidence="19">The sequence shown here is derived from an EMBL/GenBank/DDBJ whole genome shotgun (WGS) entry which is preliminary data.</text>
</comment>
<keyword evidence="10 15" id="KW-0067">ATP-binding</keyword>
<dbReference type="GO" id="GO:0052843">
    <property type="term" value="F:inositol-1-diphosphate-2,3,4,5,6-pentakisphosphate diphosphatase activity"/>
    <property type="evidence" value="ECO:0007669"/>
    <property type="project" value="UniProtKB-ARBA"/>
</dbReference>
<evidence type="ECO:0000256" key="8">
    <source>
        <dbReference type="ARBA" id="ARBA00022741"/>
    </source>
</evidence>
<dbReference type="Gene3D" id="3.40.50.1240">
    <property type="entry name" value="Phosphoglycerate mutase-like"/>
    <property type="match status" value="1"/>
</dbReference>
<reference evidence="19" key="1">
    <citation type="journal article" date="2019" name="Plant J.">
        <title>Chlorella vulgaris genome assembly and annotation reveals the molecular basis for metabolic acclimation to high light conditions.</title>
        <authorList>
            <person name="Cecchin M."/>
            <person name="Marcolungo L."/>
            <person name="Rossato M."/>
            <person name="Girolomoni L."/>
            <person name="Cosentino E."/>
            <person name="Cuine S."/>
            <person name="Li-Beisson Y."/>
            <person name="Delledonne M."/>
            <person name="Ballottari M."/>
        </authorList>
    </citation>
    <scope>NUCLEOTIDE SEQUENCE</scope>
    <source>
        <strain evidence="19">211/11P</strain>
    </source>
</reference>
<organism evidence="19 20">
    <name type="scientific">Chlorella vulgaris</name>
    <name type="common">Green alga</name>
    <dbReference type="NCBI Taxonomy" id="3077"/>
    <lineage>
        <taxon>Eukaryota</taxon>
        <taxon>Viridiplantae</taxon>
        <taxon>Chlorophyta</taxon>
        <taxon>core chlorophytes</taxon>
        <taxon>Trebouxiophyceae</taxon>
        <taxon>Chlorellales</taxon>
        <taxon>Chlorellaceae</taxon>
        <taxon>Chlorella clade</taxon>
        <taxon>Chlorella</taxon>
    </lineage>
</organism>
<evidence type="ECO:0000256" key="10">
    <source>
        <dbReference type="ARBA" id="ARBA00022840"/>
    </source>
</evidence>